<name>A0A1G6LSJ9_NIADE</name>
<accession>A0A1G6LSJ9</accession>
<protein>
    <recommendedName>
        <fullName evidence="3">Transposon-encoded protein TnpW</fullName>
    </recommendedName>
</protein>
<dbReference type="Proteomes" id="UP000198757">
    <property type="component" value="Unassembled WGS sequence"/>
</dbReference>
<organism evidence="1 2">
    <name type="scientific">Niabella drilacis (strain DSM 25811 / CCM 8410 / CCUG 62505 / LMG 26954 / E90)</name>
    <dbReference type="NCBI Taxonomy" id="1285928"/>
    <lineage>
        <taxon>Bacteria</taxon>
        <taxon>Pseudomonadati</taxon>
        <taxon>Bacteroidota</taxon>
        <taxon>Chitinophagia</taxon>
        <taxon>Chitinophagales</taxon>
        <taxon>Chitinophagaceae</taxon>
        <taxon>Niabella</taxon>
    </lineage>
</organism>
<evidence type="ECO:0000313" key="2">
    <source>
        <dbReference type="Proteomes" id="UP000198757"/>
    </source>
</evidence>
<dbReference type="AlphaFoldDB" id="A0A1G6LSJ9"/>
<evidence type="ECO:0008006" key="3">
    <source>
        <dbReference type="Google" id="ProtNLM"/>
    </source>
</evidence>
<dbReference type="EMBL" id="FMZO01000002">
    <property type="protein sequence ID" value="SDC45735.1"/>
    <property type="molecule type" value="Genomic_DNA"/>
</dbReference>
<dbReference type="STRING" id="1285928.SAMN04487894_102434"/>
<dbReference type="RefSeq" id="WP_176954320.1">
    <property type="nucleotide sequence ID" value="NZ_FMZO01000002.1"/>
</dbReference>
<proteinExistence type="predicted"/>
<gene>
    <name evidence="1" type="ORF">SAMN04487894_102434</name>
</gene>
<reference evidence="2" key="1">
    <citation type="submission" date="2016-10" db="EMBL/GenBank/DDBJ databases">
        <authorList>
            <person name="Varghese N."/>
            <person name="Submissions S."/>
        </authorList>
    </citation>
    <scope>NUCLEOTIDE SEQUENCE [LARGE SCALE GENOMIC DNA]</scope>
    <source>
        <strain evidence="2">DSM 25811 / CCM 8410 / LMG 26954 / E90</strain>
    </source>
</reference>
<sequence length="56" mass="6444">MSTLKNTKKSSRKKMVLNGTTVYVERFDPAVDGSLFSDKLRKVNNLLQKTIFLKRP</sequence>
<evidence type="ECO:0000313" key="1">
    <source>
        <dbReference type="EMBL" id="SDC45735.1"/>
    </source>
</evidence>
<keyword evidence="2" id="KW-1185">Reference proteome</keyword>